<dbReference type="KEGG" id="vg:18504608"/>
<evidence type="ECO:0000256" key="3">
    <source>
        <dbReference type="ARBA" id="ARBA00022964"/>
    </source>
</evidence>
<organism evidence="7 8">
    <name type="scientific">Synechococcus phage ACG-2014h</name>
    <dbReference type="NCBI Taxonomy" id="1340810"/>
    <lineage>
        <taxon>Viruses</taxon>
        <taxon>Duplodnaviria</taxon>
        <taxon>Heunggongvirae</taxon>
        <taxon>Uroviricota</taxon>
        <taxon>Caudoviricetes</taxon>
        <taxon>Pantevenvirales</taxon>
        <taxon>Kyanoviridae</taxon>
        <taxon>Sedonavirus</taxon>
        <taxon>Sedonavirus tusconh</taxon>
    </lineage>
</organism>
<dbReference type="GO" id="GO:0016706">
    <property type="term" value="F:2-oxoglutarate-dependent dioxygenase activity"/>
    <property type="evidence" value="ECO:0007669"/>
    <property type="project" value="InterPro"/>
</dbReference>
<dbReference type="RefSeq" id="YP_009008166.1">
    <property type="nucleotide sequence ID" value="NC_023587.1"/>
</dbReference>
<dbReference type="PANTHER" id="PTHR41536">
    <property type="entry name" value="PKHD-TYPE HYDROXYLASE YBIX"/>
    <property type="match status" value="1"/>
</dbReference>
<dbReference type="GO" id="GO:0031418">
    <property type="term" value="F:L-ascorbic acid binding"/>
    <property type="evidence" value="ECO:0007669"/>
    <property type="project" value="InterPro"/>
</dbReference>
<evidence type="ECO:0000313" key="8">
    <source>
        <dbReference type="Proteomes" id="UP000018808"/>
    </source>
</evidence>
<dbReference type="InterPro" id="IPR023550">
    <property type="entry name" value="PKHD_hydroxylase"/>
</dbReference>
<dbReference type="Pfam" id="PF13640">
    <property type="entry name" value="2OG-FeII_Oxy_3"/>
    <property type="match status" value="1"/>
</dbReference>
<comment type="cofactor">
    <cofactor evidence="1">
        <name>L-ascorbate</name>
        <dbReference type="ChEBI" id="CHEBI:38290"/>
    </cofactor>
</comment>
<dbReference type="GO" id="GO:0006974">
    <property type="term" value="P:DNA damage response"/>
    <property type="evidence" value="ECO:0007669"/>
    <property type="project" value="TreeGrafter"/>
</dbReference>
<keyword evidence="5" id="KW-0408">Iron</keyword>
<name>V5UR52_9CAUD</name>
<evidence type="ECO:0000256" key="4">
    <source>
        <dbReference type="ARBA" id="ARBA00023002"/>
    </source>
</evidence>
<gene>
    <name evidence="7" type="ORF">S-MbCM7_032</name>
</gene>
<feature type="domain" description="Fe2OG dioxygenase" evidence="6">
    <location>
        <begin position="101"/>
        <end position="197"/>
    </location>
</feature>
<reference evidence="7 8" key="1">
    <citation type="journal article" date="2014" name="Nature">
        <title>Viral tagging reveals discrete populations in Synechococcus viral genome sequence space.</title>
        <authorList>
            <person name="Deng L."/>
            <person name="Ignacio Espinoza J.C."/>
            <person name="Gregory A.C."/>
            <person name="Poulos B.T."/>
            <person name="Weitz J.S."/>
            <person name="Hugenholtz P."/>
            <person name="Sullivan M.B."/>
        </authorList>
    </citation>
    <scope>NUCLEOTIDE SEQUENCE [LARGE SCALE GENOMIC DNA]</scope>
</reference>
<protein>
    <submittedName>
        <fullName evidence="7">2OG-Fe(II) oxygenase</fullName>
    </submittedName>
</protein>
<evidence type="ECO:0000256" key="2">
    <source>
        <dbReference type="ARBA" id="ARBA00022723"/>
    </source>
</evidence>
<evidence type="ECO:0000313" key="7">
    <source>
        <dbReference type="EMBL" id="AHB80446.1"/>
    </source>
</evidence>
<dbReference type="GO" id="GO:0005506">
    <property type="term" value="F:iron ion binding"/>
    <property type="evidence" value="ECO:0007669"/>
    <property type="project" value="InterPro"/>
</dbReference>
<accession>V5UR52</accession>
<evidence type="ECO:0000256" key="5">
    <source>
        <dbReference type="ARBA" id="ARBA00023004"/>
    </source>
</evidence>
<dbReference type="PROSITE" id="PS51471">
    <property type="entry name" value="FE2OG_OXY"/>
    <property type="match status" value="1"/>
</dbReference>
<keyword evidence="4" id="KW-0560">Oxidoreductase</keyword>
<dbReference type="GeneID" id="18504608"/>
<dbReference type="InterPro" id="IPR006620">
    <property type="entry name" value="Pro_4_hyd_alph"/>
</dbReference>
<dbReference type="PANTHER" id="PTHR41536:SF1">
    <property type="entry name" value="PKHD-TYPE HYDROXYLASE YBIX"/>
    <property type="match status" value="1"/>
</dbReference>
<keyword evidence="8" id="KW-1185">Reference proteome</keyword>
<keyword evidence="2" id="KW-0479">Metal-binding</keyword>
<dbReference type="OrthoDB" id="17506at10239"/>
<dbReference type="InterPro" id="IPR005123">
    <property type="entry name" value="Oxoglu/Fe-dep_dioxygenase_dom"/>
</dbReference>
<evidence type="ECO:0000256" key="1">
    <source>
        <dbReference type="ARBA" id="ARBA00001961"/>
    </source>
</evidence>
<dbReference type="SMART" id="SM00702">
    <property type="entry name" value="P4Hc"/>
    <property type="match status" value="1"/>
</dbReference>
<proteinExistence type="predicted"/>
<dbReference type="Gene3D" id="2.60.120.620">
    <property type="entry name" value="q2cbj1_9rhob like domain"/>
    <property type="match status" value="1"/>
</dbReference>
<evidence type="ECO:0000259" key="6">
    <source>
        <dbReference type="PROSITE" id="PS51471"/>
    </source>
</evidence>
<keyword evidence="3" id="KW-0223">Dioxygenase</keyword>
<dbReference type="EMBL" id="KF156338">
    <property type="protein sequence ID" value="AHB80446.1"/>
    <property type="molecule type" value="Genomic_DNA"/>
</dbReference>
<dbReference type="Proteomes" id="UP000018808">
    <property type="component" value="Segment"/>
</dbReference>
<sequence>MFDFHIIDLFEKDPEELKKLQSSFASASFSPGMMRSNTIDSMINVSSPDTKNNLEMVVEGTDPDHPYHQHYRKYCNHGQCTDILSQKINRSDIKIATLLNRTTDYIFSKYVEGGFYNEHVDSQMMGSSRLRTDYSCTVFINDPDDYDGGELCINVGTEELKYKLQAGQAFVYPTGVKHRVNKVTRGERHVCVFWIESALQDIRMRELYKGIQRIHTKYLNEPNALGLISEECFALEHQILRHFANYR</sequence>
<dbReference type="InterPro" id="IPR044862">
    <property type="entry name" value="Pro_4_hyd_alph_FE2OG_OXY"/>
</dbReference>